<feature type="domain" description="UspA" evidence="2">
    <location>
        <begin position="3"/>
        <end position="142"/>
    </location>
</feature>
<dbReference type="PANTHER" id="PTHR46268">
    <property type="entry name" value="STRESS RESPONSE PROTEIN NHAX"/>
    <property type="match status" value="1"/>
</dbReference>
<proteinExistence type="inferred from homology"/>
<dbReference type="AlphaFoldDB" id="A0A9D1QXR1"/>
<evidence type="ECO:0000313" key="3">
    <source>
        <dbReference type="EMBL" id="HIW77554.1"/>
    </source>
</evidence>
<dbReference type="CDD" id="cd00293">
    <property type="entry name" value="USP-like"/>
    <property type="match status" value="1"/>
</dbReference>
<accession>A0A9D1QXR1</accession>
<dbReference type="SUPFAM" id="SSF52402">
    <property type="entry name" value="Adenine nucleotide alpha hydrolases-like"/>
    <property type="match status" value="1"/>
</dbReference>
<name>A0A9D1QXR1_9BACT</name>
<dbReference type="PANTHER" id="PTHR46268:SF6">
    <property type="entry name" value="UNIVERSAL STRESS PROTEIN UP12"/>
    <property type="match status" value="1"/>
</dbReference>
<comment type="similarity">
    <text evidence="1">Belongs to the universal stress protein A family.</text>
</comment>
<dbReference type="PRINTS" id="PR01438">
    <property type="entry name" value="UNVRSLSTRESS"/>
</dbReference>
<dbReference type="InterPro" id="IPR006016">
    <property type="entry name" value="UspA"/>
</dbReference>
<dbReference type="Proteomes" id="UP000824264">
    <property type="component" value="Unassembled WGS sequence"/>
</dbReference>
<reference evidence="3" key="2">
    <citation type="submission" date="2021-04" db="EMBL/GenBank/DDBJ databases">
        <authorList>
            <person name="Gilroy R."/>
        </authorList>
    </citation>
    <scope>NUCLEOTIDE SEQUENCE</scope>
    <source>
        <strain evidence="3">ChiSxjej5B17-1746</strain>
    </source>
</reference>
<evidence type="ECO:0000259" key="2">
    <source>
        <dbReference type="Pfam" id="PF00582"/>
    </source>
</evidence>
<dbReference type="InterPro" id="IPR006015">
    <property type="entry name" value="Universal_stress_UspA"/>
</dbReference>
<dbReference type="EMBL" id="DXGI01000008">
    <property type="protein sequence ID" value="HIW77554.1"/>
    <property type="molecule type" value="Genomic_DNA"/>
</dbReference>
<sequence>MEIKKVVYAVDLEDEPHPAIEHVKMTVSLTGASLSIVYVIPSETVYESNYLSGESLPNRVSPQPALQEKMNAFLAVHFPDQAVEQVFLMGKVSEEIVKYADNIDADFIVIGAHGKIGFNRLFFGSVATDVVKTAHCSVSVIRPKIK</sequence>
<gene>
    <name evidence="3" type="ORF">H9874_00195</name>
</gene>
<evidence type="ECO:0000256" key="1">
    <source>
        <dbReference type="ARBA" id="ARBA00008791"/>
    </source>
</evidence>
<protein>
    <submittedName>
        <fullName evidence="3">Universal stress protein</fullName>
    </submittedName>
</protein>
<comment type="caution">
    <text evidence="3">The sequence shown here is derived from an EMBL/GenBank/DDBJ whole genome shotgun (WGS) entry which is preliminary data.</text>
</comment>
<dbReference type="Gene3D" id="3.40.50.620">
    <property type="entry name" value="HUPs"/>
    <property type="match status" value="1"/>
</dbReference>
<dbReference type="Pfam" id="PF00582">
    <property type="entry name" value="Usp"/>
    <property type="match status" value="1"/>
</dbReference>
<reference evidence="3" key="1">
    <citation type="journal article" date="2021" name="PeerJ">
        <title>Extensive microbial diversity within the chicken gut microbiome revealed by metagenomics and culture.</title>
        <authorList>
            <person name="Gilroy R."/>
            <person name="Ravi A."/>
            <person name="Getino M."/>
            <person name="Pursley I."/>
            <person name="Horton D.L."/>
            <person name="Alikhan N.F."/>
            <person name="Baker D."/>
            <person name="Gharbi K."/>
            <person name="Hall N."/>
            <person name="Watson M."/>
            <person name="Adriaenssens E.M."/>
            <person name="Foster-Nyarko E."/>
            <person name="Jarju S."/>
            <person name="Secka A."/>
            <person name="Antonio M."/>
            <person name="Oren A."/>
            <person name="Chaudhuri R.R."/>
            <person name="La Ragione R."/>
            <person name="Hildebrand F."/>
            <person name="Pallen M.J."/>
        </authorList>
    </citation>
    <scope>NUCLEOTIDE SEQUENCE</scope>
    <source>
        <strain evidence="3">ChiSxjej5B17-1746</strain>
    </source>
</reference>
<organism evidence="3 4">
    <name type="scientific">Candidatus Bilophila faecipullorum</name>
    <dbReference type="NCBI Taxonomy" id="2838482"/>
    <lineage>
        <taxon>Bacteria</taxon>
        <taxon>Pseudomonadati</taxon>
        <taxon>Thermodesulfobacteriota</taxon>
        <taxon>Desulfovibrionia</taxon>
        <taxon>Desulfovibrionales</taxon>
        <taxon>Desulfovibrionaceae</taxon>
        <taxon>Bilophila</taxon>
    </lineage>
</organism>
<dbReference type="InterPro" id="IPR014729">
    <property type="entry name" value="Rossmann-like_a/b/a_fold"/>
</dbReference>
<evidence type="ECO:0000313" key="4">
    <source>
        <dbReference type="Proteomes" id="UP000824264"/>
    </source>
</evidence>